<dbReference type="InterPro" id="IPR019452">
    <property type="entry name" value="VPS39/TGF_beta_rcpt-assoc_1"/>
</dbReference>
<organism evidence="6 7">
    <name type="scientific">Parthenolecanium corni</name>
    <dbReference type="NCBI Taxonomy" id="536013"/>
    <lineage>
        <taxon>Eukaryota</taxon>
        <taxon>Metazoa</taxon>
        <taxon>Ecdysozoa</taxon>
        <taxon>Arthropoda</taxon>
        <taxon>Hexapoda</taxon>
        <taxon>Insecta</taxon>
        <taxon>Pterygota</taxon>
        <taxon>Neoptera</taxon>
        <taxon>Paraneoptera</taxon>
        <taxon>Hemiptera</taxon>
        <taxon>Sternorrhyncha</taxon>
        <taxon>Coccoidea</taxon>
        <taxon>Coccidae</taxon>
        <taxon>Parthenolecanium</taxon>
    </lineage>
</organism>
<feature type="domain" description="CNH" evidence="5">
    <location>
        <begin position="14"/>
        <end position="294"/>
    </location>
</feature>
<keyword evidence="2" id="KW-0472">Membrane</keyword>
<dbReference type="Pfam" id="PF10366">
    <property type="entry name" value="Vps39_1"/>
    <property type="match status" value="1"/>
</dbReference>
<accession>A0AAN9TI59</accession>
<evidence type="ECO:0000313" key="6">
    <source>
        <dbReference type="EMBL" id="KAK7590664.1"/>
    </source>
</evidence>
<dbReference type="GO" id="GO:0016020">
    <property type="term" value="C:membrane"/>
    <property type="evidence" value="ECO:0007669"/>
    <property type="project" value="TreeGrafter"/>
</dbReference>
<evidence type="ECO:0000313" key="7">
    <source>
        <dbReference type="Proteomes" id="UP001367676"/>
    </source>
</evidence>
<dbReference type="InterPro" id="IPR032914">
    <property type="entry name" value="Vam6/VPS39/TRAP1"/>
</dbReference>
<evidence type="ECO:0000256" key="2">
    <source>
        <dbReference type="ARBA" id="ARBA00023136"/>
    </source>
</evidence>
<dbReference type="GO" id="GO:0012505">
    <property type="term" value="C:endomembrane system"/>
    <property type="evidence" value="ECO:0007669"/>
    <property type="project" value="UniProtKB-SubCell"/>
</dbReference>
<dbReference type="InterPro" id="IPR000547">
    <property type="entry name" value="Clathrin_H-chain/VPS_repeat"/>
</dbReference>
<keyword evidence="7" id="KW-1185">Reference proteome</keyword>
<dbReference type="GO" id="GO:0034058">
    <property type="term" value="P:endosomal vesicle fusion"/>
    <property type="evidence" value="ECO:0007669"/>
    <property type="project" value="TreeGrafter"/>
</dbReference>
<comment type="subcellular location">
    <subcellularLocation>
        <location evidence="1">Endomembrane system</location>
        <topology evidence="1">Peripheral membrane protein</topology>
    </subcellularLocation>
</comment>
<protein>
    <recommendedName>
        <fullName evidence="5">CNH domain-containing protein</fullName>
    </recommendedName>
</protein>
<sequence>MHDPYECYPILKLGSTVDSFAAFGDSLLVGAKPAHLIRYSIKAKDKEKDSKLDVQLLRYYKNFCKRAIQQIQAIPQRNLIVILSENTVFVHDLSSANFPLISTMQKTKGANIFYLDIENLTDASLTRETSFICRMCVAVKRKLQLYYWKNNEFLSYADDISISDFPKSIVWCKQSICVGLRNEYILVKLDDKKDPQTELFPAGKNSEPIVIKFDDSTFALVKDSQSVFINIDGTLMSKNAVKWSEVPQALIYDEPYLIALLSETIEIRSVQPALLVQTIKIEKPQLICRAYSGVLYVASGVHLSIIQAIPVAKQIKILIDEKQFQLALKLCNVWNDDENEKAKKRYHIQTLYAFDLFNNKQYSEAMKQFLELDSDPYDVIRLFPSLLPQYSQDDSPVSDGPSGKIGNRDFEKSLPALIEYLTAVRLKLLDNKKSQKRSVTELEQTFQIIDTTLLKCYLHTNDALIAPLIRLNNCHVLDSERVLKKHKKYAELILLYETKGLHHRALELLQKQAEQSDSPSKEVEKMIQYLQRLGKENIDLILKFAGWIVNNYPDEGLQIFVEDTSEVMQLPRLKILDFLVKTNKSLVIPYLEHLIYIWKDTDSSIHNALAHQYREKVLTLLNFPNGSEDQSTDKSVRNKLLNFLEKSEYYTPETLCAHFPFDSLFEERAILFGKLGQHEKALAIYVTVLGDTAKAIEYCENVYSRGGVGSDMVYVHLLQLLINPPDGTLLGAIPSSPTKPDIDMALALLEGNATRIPPEKALKILPKDIPVHKIRHFLVMSLNEHLNKKRHSQISRGLVYAEFLQVHDLRINYESQVMVLHEYNFCAVCNKRFSKQCAFFKNPNGDLVHLSCQQPEKS</sequence>
<comment type="caution">
    <text evidence="6">The sequence shown here is derived from an EMBL/GenBank/DDBJ whole genome shotgun (WGS) entry which is preliminary data.</text>
</comment>
<dbReference type="Proteomes" id="UP001367676">
    <property type="component" value="Unassembled WGS sequence"/>
</dbReference>
<dbReference type="Pfam" id="PF00780">
    <property type="entry name" value="CNH"/>
    <property type="match status" value="1"/>
</dbReference>
<dbReference type="PROSITE" id="PS50219">
    <property type="entry name" value="CNH"/>
    <property type="match status" value="1"/>
</dbReference>
<dbReference type="GO" id="GO:0005737">
    <property type="term" value="C:cytoplasm"/>
    <property type="evidence" value="ECO:0007669"/>
    <property type="project" value="TreeGrafter"/>
</dbReference>
<evidence type="ECO:0000256" key="1">
    <source>
        <dbReference type="ARBA" id="ARBA00004184"/>
    </source>
</evidence>
<reference evidence="6 7" key="1">
    <citation type="submission" date="2024-03" db="EMBL/GenBank/DDBJ databases">
        <title>Adaptation during the transition from Ophiocordyceps entomopathogen to insect associate is accompanied by gene loss and intensified selection.</title>
        <authorList>
            <person name="Ward C.M."/>
            <person name="Onetto C.A."/>
            <person name="Borneman A.R."/>
        </authorList>
    </citation>
    <scope>NUCLEOTIDE SEQUENCE [LARGE SCALE GENOMIC DNA]</scope>
    <source>
        <strain evidence="6">AWRI1</strain>
        <tissue evidence="6">Single Adult Female</tissue>
    </source>
</reference>
<dbReference type="GO" id="GO:0006886">
    <property type="term" value="P:intracellular protein transport"/>
    <property type="evidence" value="ECO:0007669"/>
    <property type="project" value="UniProtKB-UniRule"/>
</dbReference>
<comment type="similarity">
    <text evidence="3">Belongs to the VAM6/VPS39 family.</text>
</comment>
<dbReference type="InterPro" id="IPR001180">
    <property type="entry name" value="CNH_dom"/>
</dbReference>
<dbReference type="Pfam" id="PF10367">
    <property type="entry name" value="zf-Vps39_C"/>
    <property type="match status" value="1"/>
</dbReference>
<dbReference type="AlphaFoldDB" id="A0AAN9TI59"/>
<proteinExistence type="inferred from homology"/>
<evidence type="ECO:0000259" key="5">
    <source>
        <dbReference type="PROSITE" id="PS50219"/>
    </source>
</evidence>
<dbReference type="PANTHER" id="PTHR12894">
    <property type="entry name" value="CNH DOMAIN CONTAINING"/>
    <property type="match status" value="1"/>
</dbReference>
<name>A0AAN9TI59_9HEMI</name>
<feature type="repeat" description="CHCR" evidence="4">
    <location>
        <begin position="558"/>
        <end position="725"/>
    </location>
</feature>
<dbReference type="InterPro" id="IPR019453">
    <property type="entry name" value="VPS39/TGFA1_Znf"/>
</dbReference>
<dbReference type="PROSITE" id="PS50236">
    <property type="entry name" value="CHCR"/>
    <property type="match status" value="1"/>
</dbReference>
<dbReference type="GO" id="GO:0006914">
    <property type="term" value="P:autophagy"/>
    <property type="evidence" value="ECO:0007669"/>
    <property type="project" value="TreeGrafter"/>
</dbReference>
<dbReference type="EMBL" id="JBBCAQ010000022">
    <property type="protein sequence ID" value="KAK7590664.1"/>
    <property type="molecule type" value="Genomic_DNA"/>
</dbReference>
<gene>
    <name evidence="6" type="ORF">V9T40_002277</name>
</gene>
<evidence type="ECO:0000256" key="4">
    <source>
        <dbReference type="PROSITE-ProRule" id="PRU01006"/>
    </source>
</evidence>
<dbReference type="PANTHER" id="PTHR12894:SF49">
    <property type="entry name" value="VAM6_VPS39-LIKE PROTEIN"/>
    <property type="match status" value="1"/>
</dbReference>
<evidence type="ECO:0000256" key="3">
    <source>
        <dbReference type="ARBA" id="ARBA00038201"/>
    </source>
</evidence>
<dbReference type="SMART" id="SM00036">
    <property type="entry name" value="CNH"/>
    <property type="match status" value="1"/>
</dbReference>